<dbReference type="Gene3D" id="1.10.1780.10">
    <property type="entry name" value="Clp, N-terminal domain"/>
    <property type="match status" value="2"/>
</dbReference>
<keyword evidence="4" id="KW-1185">Reference proteome</keyword>
<organism evidence="3 4">
    <name type="scientific">Rhodococcoides kyotonense</name>
    <dbReference type="NCBI Taxonomy" id="398843"/>
    <lineage>
        <taxon>Bacteria</taxon>
        <taxon>Bacillati</taxon>
        <taxon>Actinomycetota</taxon>
        <taxon>Actinomycetes</taxon>
        <taxon>Mycobacteriales</taxon>
        <taxon>Nocardiaceae</taxon>
        <taxon>Rhodococcoides</taxon>
    </lineage>
</organism>
<dbReference type="EMBL" id="FZOW01000016">
    <property type="protein sequence ID" value="SNT37678.1"/>
    <property type="molecule type" value="Genomic_DNA"/>
</dbReference>
<dbReference type="RefSeq" id="WP_089250538.1">
    <property type="nucleotide sequence ID" value="NZ_FZOW01000016.1"/>
</dbReference>
<evidence type="ECO:0000313" key="4">
    <source>
        <dbReference type="Proteomes" id="UP000198327"/>
    </source>
</evidence>
<keyword evidence="1" id="KW-0677">Repeat</keyword>
<sequence>MFERFTGRARMAVVAAQEQARATKSPRIEAVHVFLGVLDTADSGLRSLLEREGYTVDSVRATLSTDSELGDGDAKALESIGIDLDAVRASLEASFGEGALDEPTQDKRGWLGRRTGHLAFAPASKKAIELSLREAIQRKDSEIRSEHLLLGLIRGADDGFTAVVRDPDGLRNRITESLDKAA</sequence>
<dbReference type="SUPFAM" id="SSF81923">
    <property type="entry name" value="Double Clp-N motif"/>
    <property type="match status" value="2"/>
</dbReference>
<gene>
    <name evidence="3" type="ORF">SAMN05421642_11612</name>
</gene>
<evidence type="ECO:0000259" key="2">
    <source>
        <dbReference type="PROSITE" id="PS51903"/>
    </source>
</evidence>
<evidence type="ECO:0000313" key="3">
    <source>
        <dbReference type="EMBL" id="SNT37678.1"/>
    </source>
</evidence>
<dbReference type="InterPro" id="IPR004176">
    <property type="entry name" value="Clp_R_N"/>
</dbReference>
<protein>
    <submittedName>
        <fullName evidence="3">Clp amino terminal domain-containing protein, pathogenicity island component</fullName>
    </submittedName>
</protein>
<feature type="domain" description="Clp R" evidence="2">
    <location>
        <begin position="2"/>
        <end position="182"/>
    </location>
</feature>
<dbReference type="OrthoDB" id="3628183at2"/>
<reference evidence="4" key="1">
    <citation type="submission" date="2017-06" db="EMBL/GenBank/DDBJ databases">
        <authorList>
            <person name="Varghese N."/>
            <person name="Submissions S."/>
        </authorList>
    </citation>
    <scope>NUCLEOTIDE SEQUENCE [LARGE SCALE GENOMIC DNA]</scope>
    <source>
        <strain evidence="4">JCM 23211</strain>
    </source>
</reference>
<dbReference type="AlphaFoldDB" id="A0A239M6A1"/>
<evidence type="ECO:0000256" key="1">
    <source>
        <dbReference type="PROSITE-ProRule" id="PRU01251"/>
    </source>
</evidence>
<dbReference type="Proteomes" id="UP000198327">
    <property type="component" value="Unassembled WGS sequence"/>
</dbReference>
<dbReference type="Pfam" id="PF02861">
    <property type="entry name" value="Clp_N"/>
    <property type="match status" value="2"/>
</dbReference>
<accession>A0A239M6A1</accession>
<dbReference type="InterPro" id="IPR036628">
    <property type="entry name" value="Clp_N_dom_sf"/>
</dbReference>
<name>A0A239M6A1_9NOCA</name>
<dbReference type="STRING" id="398843.A3K89_23885"/>
<proteinExistence type="predicted"/>
<dbReference type="PROSITE" id="PS51903">
    <property type="entry name" value="CLP_R"/>
    <property type="match status" value="1"/>
</dbReference>